<evidence type="ECO:0000256" key="6">
    <source>
        <dbReference type="SAM" id="MobiDB-lite"/>
    </source>
</evidence>
<feature type="domain" description="Chorismate-utilising enzyme C-terminal" evidence="7">
    <location>
        <begin position="124"/>
        <end position="370"/>
    </location>
</feature>
<proteinExistence type="inferred from homology"/>
<dbReference type="EC" id="5.4.4.2" evidence="3"/>
<sequence length="380" mass="43296">MKTPETTYHHLIDSFTRQGVCFALYRLPWTDEPILVMQEEGEPTFLSNLEALNQKKGFLLAPFQLTEARPAALIQPDIVAHDWENIEQALQKWSNRHKEYTVESSALPPENTASVTQPSEKEEKERYTETFSRFILPLKEKQFRKLVLSRSTTHALPPQFSPLATFIQACNSYPRMMISLCHTPSTGTWIGSTPEIILSGHEKEWHTVALAGTMPMQGETMPTEWSKKNQEEQAFVGEYIRKTVKKFGTKLTEKGPYTARAGQLVHLKTDFHFCLKDTDHLGHILQELHPTPAVCGLPKEEAYRFILQTEPHDRLFYSGIIGWIDPEGDTTLYVNLRCMHLEGNTATLYAGGGILPDSTADSEWEETQQKMNTMRNILST</sequence>
<keyword evidence="9" id="KW-1185">Reference proteome</keyword>
<evidence type="ECO:0000256" key="5">
    <source>
        <dbReference type="ARBA" id="ARBA00041564"/>
    </source>
</evidence>
<dbReference type="InterPro" id="IPR005801">
    <property type="entry name" value="ADC_synthase"/>
</dbReference>
<evidence type="ECO:0000259" key="7">
    <source>
        <dbReference type="Pfam" id="PF00425"/>
    </source>
</evidence>
<dbReference type="PANTHER" id="PTHR42839:SF2">
    <property type="entry name" value="ISOCHORISMATE SYNTHASE ENTC"/>
    <property type="match status" value="1"/>
</dbReference>
<dbReference type="Pfam" id="PF00425">
    <property type="entry name" value="Chorismate_bind"/>
    <property type="match status" value="1"/>
</dbReference>
<comment type="similarity">
    <text evidence="2">Belongs to the isochorismate synthase family.</text>
</comment>
<dbReference type="Gene3D" id="3.60.120.10">
    <property type="entry name" value="Anthranilate synthase"/>
    <property type="match status" value="1"/>
</dbReference>
<protein>
    <recommendedName>
        <fullName evidence="3">isochorismate synthase</fullName>
        <ecNumber evidence="3">5.4.4.2</ecNumber>
    </recommendedName>
    <alternativeName>
        <fullName evidence="5">Isochorismate mutase</fullName>
    </alternativeName>
</protein>
<dbReference type="PANTHER" id="PTHR42839">
    <property type="entry name" value="ISOCHORISMATE SYNTHASE ENTC"/>
    <property type="match status" value="1"/>
</dbReference>
<comment type="catalytic activity">
    <reaction evidence="1">
        <text>chorismate = isochorismate</text>
        <dbReference type="Rhea" id="RHEA:18985"/>
        <dbReference type="ChEBI" id="CHEBI:29748"/>
        <dbReference type="ChEBI" id="CHEBI:29780"/>
        <dbReference type="EC" id="5.4.4.2"/>
    </reaction>
</comment>
<evidence type="ECO:0000256" key="2">
    <source>
        <dbReference type="ARBA" id="ARBA00005297"/>
    </source>
</evidence>
<evidence type="ECO:0000256" key="4">
    <source>
        <dbReference type="ARBA" id="ARBA00023235"/>
    </source>
</evidence>
<name>A0ABS2ET61_9BACE</name>
<feature type="region of interest" description="Disordered" evidence="6">
    <location>
        <begin position="101"/>
        <end position="123"/>
    </location>
</feature>
<accession>A0ABS2ET61</accession>
<evidence type="ECO:0000313" key="8">
    <source>
        <dbReference type="EMBL" id="MBM6757470.1"/>
    </source>
</evidence>
<dbReference type="InterPro" id="IPR004561">
    <property type="entry name" value="IsoChor_synthase"/>
</dbReference>
<evidence type="ECO:0000313" key="9">
    <source>
        <dbReference type="Proteomes" id="UP000703295"/>
    </source>
</evidence>
<keyword evidence="4 8" id="KW-0413">Isomerase</keyword>
<dbReference type="EMBL" id="JACJJW010000003">
    <property type="protein sequence ID" value="MBM6757470.1"/>
    <property type="molecule type" value="Genomic_DNA"/>
</dbReference>
<dbReference type="Proteomes" id="UP000703295">
    <property type="component" value="Unassembled WGS sequence"/>
</dbReference>
<organism evidence="8 9">
    <name type="scientific">Bacteroides mediterraneensis</name>
    <dbReference type="NCBI Taxonomy" id="1841856"/>
    <lineage>
        <taxon>Bacteria</taxon>
        <taxon>Pseudomonadati</taxon>
        <taxon>Bacteroidota</taxon>
        <taxon>Bacteroidia</taxon>
        <taxon>Bacteroidales</taxon>
        <taxon>Bacteroidaceae</taxon>
        <taxon>Bacteroides</taxon>
    </lineage>
</organism>
<dbReference type="SUPFAM" id="SSF56322">
    <property type="entry name" value="ADC synthase"/>
    <property type="match status" value="1"/>
</dbReference>
<gene>
    <name evidence="8" type="ORF">H6A31_01965</name>
</gene>
<evidence type="ECO:0000256" key="1">
    <source>
        <dbReference type="ARBA" id="ARBA00000799"/>
    </source>
</evidence>
<dbReference type="GO" id="GO:0008909">
    <property type="term" value="F:isochorismate synthase activity"/>
    <property type="evidence" value="ECO:0007669"/>
    <property type="project" value="UniProtKB-EC"/>
</dbReference>
<dbReference type="NCBIfam" id="TIGR00543">
    <property type="entry name" value="isochor_syn"/>
    <property type="match status" value="1"/>
</dbReference>
<evidence type="ECO:0000256" key="3">
    <source>
        <dbReference type="ARBA" id="ARBA00012824"/>
    </source>
</evidence>
<reference evidence="8 9" key="1">
    <citation type="journal article" date="2021" name="Sci. Rep.">
        <title>The distribution of antibiotic resistance genes in chicken gut microbiota commensals.</title>
        <authorList>
            <person name="Juricova H."/>
            <person name="Matiasovicova J."/>
            <person name="Kubasova T."/>
            <person name="Cejkova D."/>
            <person name="Rychlik I."/>
        </authorList>
    </citation>
    <scope>NUCLEOTIDE SEQUENCE [LARGE SCALE GENOMIC DNA]</scope>
    <source>
        <strain evidence="8 9">An801</strain>
    </source>
</reference>
<dbReference type="RefSeq" id="WP_204474215.1">
    <property type="nucleotide sequence ID" value="NZ_JACJJW010000003.1"/>
</dbReference>
<dbReference type="InterPro" id="IPR015890">
    <property type="entry name" value="Chorismate_C"/>
</dbReference>
<comment type="caution">
    <text evidence="8">The sequence shown here is derived from an EMBL/GenBank/DDBJ whole genome shotgun (WGS) entry which is preliminary data.</text>
</comment>